<keyword evidence="5" id="KW-0067">ATP-binding</keyword>
<evidence type="ECO:0000259" key="9">
    <source>
        <dbReference type="PROSITE" id="PS51193"/>
    </source>
</evidence>
<evidence type="ECO:0000256" key="3">
    <source>
        <dbReference type="ARBA" id="ARBA00022801"/>
    </source>
</evidence>
<keyword evidence="2" id="KW-0547">Nucleotide-binding</keyword>
<evidence type="ECO:0000256" key="7">
    <source>
        <dbReference type="ARBA" id="ARBA00023014"/>
    </source>
</evidence>
<reference evidence="10 11" key="1">
    <citation type="submission" date="2023-02" db="EMBL/GenBank/DDBJ databases">
        <title>LHISI_Scaffold_Assembly.</title>
        <authorList>
            <person name="Stuart O.P."/>
            <person name="Cleave R."/>
            <person name="Magrath M.J.L."/>
            <person name="Mikheyev A.S."/>
        </authorList>
    </citation>
    <scope>NUCLEOTIDE SEQUENCE [LARGE SCALE GENOMIC DNA]</scope>
    <source>
        <strain evidence="10">Daus_M_001</strain>
        <tissue evidence="10">Leg muscle</tissue>
    </source>
</reference>
<keyword evidence="7" id="KW-0411">Iron-sulfur</keyword>
<evidence type="ECO:0000256" key="2">
    <source>
        <dbReference type="ARBA" id="ARBA00022741"/>
    </source>
</evidence>
<dbReference type="InterPro" id="IPR006555">
    <property type="entry name" value="ATP-dep_Helicase_C"/>
</dbReference>
<dbReference type="EMBL" id="JARBHB010000012">
    <property type="protein sequence ID" value="KAJ8871900.1"/>
    <property type="molecule type" value="Genomic_DNA"/>
</dbReference>
<dbReference type="PANTHER" id="PTHR11472:SF47">
    <property type="entry name" value="FANCONI ANEMIA GROUP J PROTEIN"/>
    <property type="match status" value="1"/>
</dbReference>
<dbReference type="CDD" id="cd18788">
    <property type="entry name" value="SF2_C_XPD"/>
    <property type="match status" value="1"/>
</dbReference>
<evidence type="ECO:0000256" key="8">
    <source>
        <dbReference type="ARBA" id="ARBA00023235"/>
    </source>
</evidence>
<dbReference type="InterPro" id="IPR014013">
    <property type="entry name" value="Helic_SF1/SF2_ATP-bd_DinG/Rad3"/>
</dbReference>
<dbReference type="InterPro" id="IPR010614">
    <property type="entry name" value="RAD3-like_helicase_DEAD"/>
</dbReference>
<feature type="domain" description="Helicase ATP-binding" evidence="9">
    <location>
        <begin position="39"/>
        <end position="405"/>
    </location>
</feature>
<dbReference type="Gene3D" id="3.40.50.300">
    <property type="entry name" value="P-loop containing nucleotide triphosphate hydrolases"/>
    <property type="match status" value="3"/>
</dbReference>
<dbReference type="Pfam" id="PF13307">
    <property type="entry name" value="Helicase_C_2"/>
    <property type="match status" value="1"/>
</dbReference>
<dbReference type="Proteomes" id="UP001159363">
    <property type="component" value="Chromosome 11"/>
</dbReference>
<evidence type="ECO:0000256" key="5">
    <source>
        <dbReference type="ARBA" id="ARBA00022840"/>
    </source>
</evidence>
<keyword evidence="6" id="KW-0408">Iron</keyword>
<dbReference type="SMART" id="SM00491">
    <property type="entry name" value="HELICc2"/>
    <property type="match status" value="1"/>
</dbReference>
<dbReference type="PROSITE" id="PS51193">
    <property type="entry name" value="HELICASE_ATP_BIND_2"/>
    <property type="match status" value="1"/>
</dbReference>
<keyword evidence="1" id="KW-0479">Metal-binding</keyword>
<comment type="caution">
    <text evidence="10">The sequence shown here is derived from an EMBL/GenBank/DDBJ whole genome shotgun (WGS) entry which is preliminary data.</text>
</comment>
<keyword evidence="4" id="KW-0347">Helicase</keyword>
<evidence type="ECO:0000256" key="1">
    <source>
        <dbReference type="ARBA" id="ARBA00022723"/>
    </source>
</evidence>
<dbReference type="SUPFAM" id="SSF52540">
    <property type="entry name" value="P-loop containing nucleoside triphosphate hydrolases"/>
    <property type="match status" value="2"/>
</dbReference>
<protein>
    <recommendedName>
        <fullName evidence="9">Helicase ATP-binding domain-containing protein</fullName>
    </recommendedName>
</protein>
<proteinExistence type="predicted"/>
<dbReference type="InterPro" id="IPR027417">
    <property type="entry name" value="P-loop_NTPase"/>
</dbReference>
<gene>
    <name evidence="10" type="ORF">PR048_028240</name>
</gene>
<keyword evidence="3" id="KW-0378">Hydrolase</keyword>
<dbReference type="PANTHER" id="PTHR11472">
    <property type="entry name" value="DNA REPAIR DEAD HELICASE RAD3/XP-D SUBFAMILY MEMBER"/>
    <property type="match status" value="1"/>
</dbReference>
<evidence type="ECO:0000313" key="11">
    <source>
        <dbReference type="Proteomes" id="UP001159363"/>
    </source>
</evidence>
<evidence type="ECO:0000313" key="10">
    <source>
        <dbReference type="EMBL" id="KAJ8871900.1"/>
    </source>
</evidence>
<dbReference type="InterPro" id="IPR006554">
    <property type="entry name" value="Helicase-like_DEXD_c2"/>
</dbReference>
<keyword evidence="11" id="KW-1185">Reference proteome</keyword>
<dbReference type="InterPro" id="IPR045028">
    <property type="entry name" value="DinG/Rad3-like"/>
</dbReference>
<organism evidence="10 11">
    <name type="scientific">Dryococelus australis</name>
    <dbReference type="NCBI Taxonomy" id="614101"/>
    <lineage>
        <taxon>Eukaryota</taxon>
        <taxon>Metazoa</taxon>
        <taxon>Ecdysozoa</taxon>
        <taxon>Arthropoda</taxon>
        <taxon>Hexapoda</taxon>
        <taxon>Insecta</taxon>
        <taxon>Pterygota</taxon>
        <taxon>Neoptera</taxon>
        <taxon>Polyneoptera</taxon>
        <taxon>Phasmatodea</taxon>
        <taxon>Verophasmatodea</taxon>
        <taxon>Anareolatae</taxon>
        <taxon>Phasmatidae</taxon>
        <taxon>Eurycanthinae</taxon>
        <taxon>Dryococelus</taxon>
    </lineage>
</organism>
<evidence type="ECO:0000256" key="6">
    <source>
        <dbReference type="ARBA" id="ARBA00023004"/>
    </source>
</evidence>
<evidence type="ECO:0000256" key="4">
    <source>
        <dbReference type="ARBA" id="ARBA00022806"/>
    </source>
</evidence>
<dbReference type="SMART" id="SM00488">
    <property type="entry name" value="DEXDc2"/>
    <property type="match status" value="1"/>
</dbReference>
<dbReference type="Pfam" id="PF06733">
    <property type="entry name" value="DEAD_2"/>
    <property type="match status" value="1"/>
</dbReference>
<accession>A0ABQ9GIR1</accession>
<name>A0ABQ9GIR1_9NEOP</name>
<sequence>MALLHVENEPDATLQEVDEGNLTGVPPVTLRSSVKYVIGGVTVYFPVRAYPSQIAVMDKVIRGIVNARNCLLESPTGTGKTLALLCSSLAWQRKEEERVAELTAQVAFDLGSSPTKESSLSFDYDRVPTGYCCDPQTFEYDDDFECPPHKTPCPRSVVGKTHIVNINNSLTSQGSAADVSKQTFSKESDCSSVNNCVVPRVPRIYYATRTHKQIEQVVRELKKTEYKNVRMTVLSSREHSCIRDLNGHHSKTELCRELLDPLTGPGCFFNSNVKNMSSHASLESVGFETPWDIEDLVKLGRSRKTCPYFLARSLMSSAKLIFCPYNYLIDPLIRESMQLDIHGEVVILDEAHNIEDSSREAASFSVAQDDLQLAINDITSVMHAGTLRSIHEHMAMFLEQLSEFINSHKVSIVFSDFDEGHCALTGTMAVGHLSLLNIGPKEYPAFRNSVEACLAQLKNSEPNNSTKGKASIHVISAATRSILEGLLLTFDFMYGDSLIYCDDFRVVITKSMSRNPLDFQNKKKRHNSEWKYFLHFWCQNPALVFHELQASARSIILTSGTLAPVDSFQSELGTMFHIQLQATHIIPKSQLWVGSVPCGPQGYNLCATYNNTETHSFQDELGLLVLSVCEKVPFGVVCFLPSYRLLDKLVERWQATGLWWDFESLKTVVMEPRRAGELDGVMRDFHKSIREYETAGEADGEQTGALLFAVFRGKVSEGFDFADNNARAVIAVGIPFLNSKNIQVNLKKSHNNQNWAKRGLLDGNKWYQIQAYRALNQALGRCIRHRNDWGAILLVDSRFRGNPSYVNQLSKWLKNYMHQYSDWPSMHQSLSNFMIQRRAGKLENTVI</sequence>
<keyword evidence="8" id="KW-0413">Isomerase</keyword>